<comment type="caution">
    <text evidence="2">The sequence shown here is derived from an EMBL/GenBank/DDBJ whole genome shotgun (WGS) entry which is preliminary data.</text>
</comment>
<evidence type="ECO:0000256" key="1">
    <source>
        <dbReference type="SAM" id="MobiDB-lite"/>
    </source>
</evidence>
<proteinExistence type="predicted"/>
<accession>A0A0V1B7N6</accession>
<dbReference type="Proteomes" id="UP000054776">
    <property type="component" value="Unassembled WGS sequence"/>
</dbReference>
<feature type="region of interest" description="Disordered" evidence="1">
    <location>
        <begin position="82"/>
        <end position="109"/>
    </location>
</feature>
<dbReference type="EMBL" id="JYDH01000089">
    <property type="protein sequence ID" value="KRY33006.1"/>
    <property type="molecule type" value="Genomic_DNA"/>
</dbReference>
<dbReference type="AlphaFoldDB" id="A0A0V1B7N6"/>
<evidence type="ECO:0008006" key="4">
    <source>
        <dbReference type="Google" id="ProtNLM"/>
    </source>
</evidence>
<dbReference type="OrthoDB" id="123207at2759"/>
<reference evidence="2 3" key="1">
    <citation type="submission" date="2015-01" db="EMBL/GenBank/DDBJ databases">
        <title>Evolution of Trichinella species and genotypes.</title>
        <authorList>
            <person name="Korhonen P.K."/>
            <person name="Edoardo P."/>
            <person name="Giuseppe L.R."/>
            <person name="Gasser R.B."/>
        </authorList>
    </citation>
    <scope>NUCLEOTIDE SEQUENCE [LARGE SCALE GENOMIC DNA]</scope>
    <source>
        <strain evidence="2">ISS3</strain>
    </source>
</reference>
<dbReference type="PANTHER" id="PTHR47272">
    <property type="entry name" value="DDE_TNP_1_7 DOMAIN-CONTAINING PROTEIN"/>
    <property type="match status" value="1"/>
</dbReference>
<name>A0A0V1B7N6_TRISP</name>
<dbReference type="InParanoid" id="A0A0V1B7N6"/>
<gene>
    <name evidence="2" type="ORF">T01_1235</name>
</gene>
<evidence type="ECO:0000313" key="2">
    <source>
        <dbReference type="EMBL" id="KRY33006.1"/>
    </source>
</evidence>
<protein>
    <recommendedName>
        <fullName evidence="4">PiggyBac transposable element-derived protein domain-containing protein</fullName>
    </recommendedName>
</protein>
<keyword evidence="3" id="KW-1185">Reference proteome</keyword>
<organism evidence="2 3">
    <name type="scientific">Trichinella spiralis</name>
    <name type="common">Trichina worm</name>
    <dbReference type="NCBI Taxonomy" id="6334"/>
    <lineage>
        <taxon>Eukaryota</taxon>
        <taxon>Metazoa</taxon>
        <taxon>Ecdysozoa</taxon>
        <taxon>Nematoda</taxon>
        <taxon>Enoplea</taxon>
        <taxon>Dorylaimia</taxon>
        <taxon>Trichinellida</taxon>
        <taxon>Trichinellidae</taxon>
        <taxon>Trichinella</taxon>
    </lineage>
</organism>
<evidence type="ECO:0000313" key="3">
    <source>
        <dbReference type="Proteomes" id="UP000054776"/>
    </source>
</evidence>
<sequence>MNIGGIDLNNMLVALYPMEHESQKWTRRIFYWIISTAMTNAWQLYKTDSKMMLGTSAATTDLLRFSLQVSQFLCLVNKPIATSRGHSRASSPRPPCCHGDWEDDQLISQ</sequence>